<keyword evidence="2" id="KW-0808">Transferase</keyword>
<feature type="domain" description="RNA-directed RNA polymerase C-terminal" evidence="6">
    <location>
        <begin position="247"/>
        <end position="506"/>
    </location>
</feature>
<evidence type="ECO:0000259" key="6">
    <source>
        <dbReference type="Pfam" id="PF00680"/>
    </source>
</evidence>
<evidence type="ECO:0000256" key="4">
    <source>
        <dbReference type="ARBA" id="ARBA00022741"/>
    </source>
</evidence>
<protein>
    <submittedName>
        <fullName evidence="7">RNA-dependent RNA polymerase</fullName>
    </submittedName>
</protein>
<dbReference type="Gene3D" id="3.30.70.270">
    <property type="match status" value="1"/>
</dbReference>
<keyword evidence="1 7" id="KW-0696">RNA-directed RNA polymerase</keyword>
<keyword evidence="4" id="KW-0547">Nucleotide-binding</keyword>
<dbReference type="Proteomes" id="UP000831128">
    <property type="component" value="Segment"/>
</dbReference>
<dbReference type="GO" id="GO:0003968">
    <property type="term" value="F:RNA-directed RNA polymerase activity"/>
    <property type="evidence" value="ECO:0007669"/>
    <property type="project" value="UniProtKB-KW"/>
</dbReference>
<name>A0ABM7EZC0_9VIRU</name>
<dbReference type="Pfam" id="PF00680">
    <property type="entry name" value="RdRP_1"/>
    <property type="match status" value="1"/>
</dbReference>
<keyword evidence="5" id="KW-0693">Viral RNA replication</keyword>
<sequence length="835" mass="95676">MTSFCSTGGNASRSSFQKVQFKDGKSINVARNRVSNMNGKAHALHFMYDNIEPSQARVAIRRAAEKSWAEVLRRNVGINSPYDYDKDELTNFLLGKPGASKIGKLGNWDRWPKNLKHGDRWLEQWLQKNPWAKKDYTGEDYQTEPYGFSLKIDKGPDGWTEAKMKDWSHPIVGLNAKSFRIANRIVQDRYVNVLREYMSNRDVVDSKEFLKTKNNSLGFFGNLGKNKVEVVNSPTFKTAVRQFLTRQMPAVHMAFPKPETLKISKITKKGPRMIVGAALEMELVERMATQKFALSSIEQRWQLASKIGIHNNEWNTLYKTIVDKFSLAVDYSFQDLRMPRPFSMASMSLRFTNLPPTFVYNGQTYKTSDIQKALSLGVVNSTVVGPSGQIWTRHHGIPSGMYNTAPANTTNHEILNAYIMHRCGLKPIEITRDVTHNQYGDDYLGGVMRTLAQKGLLTLDKYSRIVKELGMEFTYDSFLEYMPTTGPIPNNSVFLQRTFERMSDGTVSARFLPKRMMAKFLTCHSDIKSARQSYERALNMLNLTGNAPWEYNIIASYIRSLGYKVPTYSTIMQTHYTNGDSQISEGRIEVVTTNTGIESSKHWLIGQKDARFLADAMGNKIHIKGDLDLTRLDRQIKTFSCHGQDIPYVSYFNSSVYTSFPSKFSMVYNYKIPYGRVTTGRKYIFETEKIQEKEKLTFKPTYHPTIQSVIRLVPRKGWYHDIEYPEGTTFLSIRKLIGITELKVSISWHDLPHSIGQFVRKFKIGCTIDDRRFHHFDREYGYIVKVYIHANKSTVYGTVLVERLCSSTATHRFVPPISEAQLIGSFGENFPNLIL</sequence>
<accession>A0ABM7EZC0</accession>
<keyword evidence="8" id="KW-1185">Reference proteome</keyword>
<evidence type="ECO:0000256" key="1">
    <source>
        <dbReference type="ARBA" id="ARBA00022484"/>
    </source>
</evidence>
<evidence type="ECO:0000313" key="8">
    <source>
        <dbReference type="Proteomes" id="UP000831128"/>
    </source>
</evidence>
<dbReference type="EMBL" id="LC333754">
    <property type="protein sequence ID" value="BBB86805.1"/>
    <property type="molecule type" value="Genomic_RNA"/>
</dbReference>
<evidence type="ECO:0000256" key="5">
    <source>
        <dbReference type="ARBA" id="ARBA00022953"/>
    </source>
</evidence>
<organism evidence="7 8">
    <name type="scientific">yado-kari virus 4a</name>
    <dbReference type="NCBI Taxonomy" id="3120768"/>
    <lineage>
        <taxon>Viruses</taxon>
        <taxon>Riboviria</taxon>
        <taxon>Orthornavirae</taxon>
        <taxon>Pisuviricota</taxon>
        <taxon>Yadokarivirales</taxon>
        <taxon>Yadokariviridae</taxon>
        <taxon>Betayadokarivirus</taxon>
        <taxon>Betayadokarivirus yonbani</taxon>
    </lineage>
</organism>
<dbReference type="InterPro" id="IPR043502">
    <property type="entry name" value="DNA/RNA_pol_sf"/>
</dbReference>
<dbReference type="SUPFAM" id="SSF56672">
    <property type="entry name" value="DNA/RNA polymerases"/>
    <property type="match status" value="1"/>
</dbReference>
<evidence type="ECO:0000256" key="2">
    <source>
        <dbReference type="ARBA" id="ARBA00022679"/>
    </source>
</evidence>
<proteinExistence type="predicted"/>
<evidence type="ECO:0000256" key="3">
    <source>
        <dbReference type="ARBA" id="ARBA00022695"/>
    </source>
</evidence>
<dbReference type="InterPro" id="IPR001205">
    <property type="entry name" value="RNA-dir_pol_C"/>
</dbReference>
<keyword evidence="3" id="KW-0548">Nucleotidyltransferase</keyword>
<dbReference type="InterPro" id="IPR043128">
    <property type="entry name" value="Rev_trsase/Diguanyl_cyclase"/>
</dbReference>
<reference evidence="7 8" key="1">
    <citation type="journal article" date="2018" name="Environ. Microbiol.">
        <title>Novel, diverse RNA viruses from Mediterranean isolates of the phytopathogenic fungus, Rosellinia necatrix: insights into evolutionary biology of fungal viruses.</title>
        <authorList>
            <person name="Arjona-Lopez J.M."/>
            <person name="Telengech P."/>
            <person name="Jamal A."/>
            <person name="Hisano S."/>
            <person name="Kondo H."/>
            <person name="Yelin M.D."/>
            <person name="Arjona-Girona I."/>
            <person name="Kanematsu S."/>
            <person name="Lopez-Herrera C.J."/>
            <person name="Suzuki N."/>
        </authorList>
    </citation>
    <scope>NUCLEOTIDE SEQUENCE [LARGE SCALE GENOMIC DNA]</scope>
</reference>
<evidence type="ECO:0000313" key="7">
    <source>
        <dbReference type="EMBL" id="BBB86805.1"/>
    </source>
</evidence>